<evidence type="ECO:0000313" key="2">
    <source>
        <dbReference type="EMBL" id="RNA06876.1"/>
    </source>
</evidence>
<feature type="region of interest" description="Disordered" evidence="1">
    <location>
        <begin position="621"/>
        <end position="644"/>
    </location>
</feature>
<organism evidence="2 3">
    <name type="scientific">Brachionus plicatilis</name>
    <name type="common">Marine rotifer</name>
    <name type="synonym">Brachionus muelleri</name>
    <dbReference type="NCBI Taxonomy" id="10195"/>
    <lineage>
        <taxon>Eukaryota</taxon>
        <taxon>Metazoa</taxon>
        <taxon>Spiralia</taxon>
        <taxon>Gnathifera</taxon>
        <taxon>Rotifera</taxon>
        <taxon>Eurotatoria</taxon>
        <taxon>Monogononta</taxon>
        <taxon>Pseudotrocha</taxon>
        <taxon>Ploima</taxon>
        <taxon>Brachionidae</taxon>
        <taxon>Brachionus</taxon>
    </lineage>
</organism>
<feature type="compositionally biased region" description="Polar residues" evidence="1">
    <location>
        <begin position="470"/>
        <end position="479"/>
    </location>
</feature>
<feature type="compositionally biased region" description="Low complexity" evidence="1">
    <location>
        <begin position="54"/>
        <end position="74"/>
    </location>
</feature>
<keyword evidence="3" id="KW-1185">Reference proteome</keyword>
<feature type="compositionally biased region" description="Polar residues" evidence="1">
    <location>
        <begin position="1"/>
        <end position="10"/>
    </location>
</feature>
<feature type="region of interest" description="Disordered" evidence="1">
    <location>
        <begin position="429"/>
        <end position="518"/>
    </location>
</feature>
<feature type="compositionally biased region" description="Basic residues" evidence="1">
    <location>
        <begin position="75"/>
        <end position="87"/>
    </location>
</feature>
<feature type="compositionally biased region" description="Basic residues" evidence="1">
    <location>
        <begin position="19"/>
        <end position="31"/>
    </location>
</feature>
<reference evidence="2 3" key="1">
    <citation type="journal article" date="2018" name="Sci. Rep.">
        <title>Genomic signatures of local adaptation to the degree of environmental predictability in rotifers.</title>
        <authorList>
            <person name="Franch-Gras L."/>
            <person name="Hahn C."/>
            <person name="Garcia-Roger E.M."/>
            <person name="Carmona M.J."/>
            <person name="Serra M."/>
            <person name="Gomez A."/>
        </authorList>
    </citation>
    <scope>NUCLEOTIDE SEQUENCE [LARGE SCALE GENOMIC DNA]</scope>
    <source>
        <strain evidence="2">HYR1</strain>
    </source>
</reference>
<feature type="compositionally biased region" description="Polar residues" evidence="1">
    <location>
        <begin position="451"/>
        <end position="463"/>
    </location>
</feature>
<feature type="region of interest" description="Disordered" evidence="1">
    <location>
        <begin position="377"/>
        <end position="414"/>
    </location>
</feature>
<feature type="compositionally biased region" description="Basic and acidic residues" evidence="1">
    <location>
        <begin position="40"/>
        <end position="50"/>
    </location>
</feature>
<dbReference type="OrthoDB" id="10648786at2759"/>
<feature type="compositionally biased region" description="Low complexity" evidence="1">
    <location>
        <begin position="438"/>
        <end position="450"/>
    </location>
</feature>
<feature type="compositionally biased region" description="Basic residues" evidence="1">
    <location>
        <begin position="150"/>
        <end position="163"/>
    </location>
</feature>
<feature type="compositionally biased region" description="Basic residues" evidence="1">
    <location>
        <begin position="171"/>
        <end position="193"/>
    </location>
</feature>
<sequence>MQAQAYLSDTDSNESKELKTHRKLKNRKLRKNPNQDDEEQRASSDLDNDKSAMSSSSSDSSSSISFSSDSSASAKTKRRKRSRKKTKSSSSDSSSDSSSSLSISSSDLSFSESDSEPPTAKQQHLEEGEIDDPEPRSTPISPSRGLAQFKKYKSQLSRLRKKAKSMEKSVKHVARKLRQHPSSKRSRQKKKMEKKLAAYKSRMSGLVSRQNCLLDQNPRLNDHLSPKRKSKSKKKCSKRKADKKSPGPANQVKVPYPVLNDKREMSLIKEILEEKQQNLGAMLNKICKTLQNQNETKPVAQENEQKKARLNILKDNIQIQLQRLSRQLEYVKLHIEMEKLQSRVASEASIDQRNELNRRLLDLKRLNEDLTSLMKEANRQYLHPAEKKESESRPVKAEAKSEPVPVTVSAHPVNYRQTNAVQPAAKAHNLNSMTPPTSSASSSSSSSSISLRPQQAFPRSQVKTPPLPAGSQSVHNQPNVPRFAKVNGRNAECEVKRASGSRFSTSPHNSNQSGFKNARMSGGSQVPNFENMFQNAQFIQSMMSMASDEVGNGLLPCPQKSTRHDDEQKSNMFSMFEQYFNKFASGMGLGHMSQSQVYSLFETMQQSGNLSFASQMMMGSPQMAGSHGQFGSARQPNGARFNHNSNFNTNKQTCMNDFRFNKRNNSNLDNCHNKRQRY</sequence>
<feature type="compositionally biased region" description="Basic residues" evidence="1">
    <location>
        <begin position="226"/>
        <end position="242"/>
    </location>
</feature>
<name>A0A3M7Q613_BRAPC</name>
<dbReference type="AlphaFoldDB" id="A0A3M7Q613"/>
<evidence type="ECO:0000313" key="3">
    <source>
        <dbReference type="Proteomes" id="UP000276133"/>
    </source>
</evidence>
<protein>
    <submittedName>
        <fullName evidence="2">Uncharacterized protein</fullName>
    </submittedName>
</protein>
<evidence type="ECO:0000256" key="1">
    <source>
        <dbReference type="SAM" id="MobiDB-lite"/>
    </source>
</evidence>
<comment type="caution">
    <text evidence="2">The sequence shown here is derived from an EMBL/GenBank/DDBJ whole genome shotgun (WGS) entry which is preliminary data.</text>
</comment>
<dbReference type="Proteomes" id="UP000276133">
    <property type="component" value="Unassembled WGS sequence"/>
</dbReference>
<feature type="region of interest" description="Disordered" evidence="1">
    <location>
        <begin position="1"/>
        <end position="254"/>
    </location>
</feature>
<proteinExistence type="predicted"/>
<accession>A0A3M7Q613</accession>
<feature type="compositionally biased region" description="Low complexity" evidence="1">
    <location>
        <begin position="88"/>
        <end position="112"/>
    </location>
</feature>
<feature type="compositionally biased region" description="Polar residues" evidence="1">
    <location>
        <begin position="501"/>
        <end position="515"/>
    </location>
</feature>
<dbReference type="EMBL" id="REGN01007244">
    <property type="protein sequence ID" value="RNA06876.1"/>
    <property type="molecule type" value="Genomic_DNA"/>
</dbReference>
<feature type="compositionally biased region" description="Basic and acidic residues" evidence="1">
    <location>
        <begin position="384"/>
        <end position="401"/>
    </location>
</feature>
<gene>
    <name evidence="2" type="ORF">BpHYR1_014862</name>
</gene>